<organism evidence="2 3">
    <name type="scientific">Friedmanniella luteola</name>
    <dbReference type="NCBI Taxonomy" id="546871"/>
    <lineage>
        <taxon>Bacteria</taxon>
        <taxon>Bacillati</taxon>
        <taxon>Actinomycetota</taxon>
        <taxon>Actinomycetes</taxon>
        <taxon>Propionibacteriales</taxon>
        <taxon>Nocardioidaceae</taxon>
        <taxon>Friedmanniella</taxon>
    </lineage>
</organism>
<dbReference type="Proteomes" id="UP000199092">
    <property type="component" value="Chromosome I"/>
</dbReference>
<evidence type="ECO:0000313" key="3">
    <source>
        <dbReference type="Proteomes" id="UP000199092"/>
    </source>
</evidence>
<name>A0A1H1W562_9ACTN</name>
<feature type="transmembrane region" description="Helical" evidence="1">
    <location>
        <begin position="83"/>
        <end position="100"/>
    </location>
</feature>
<proteinExistence type="predicted"/>
<accession>A0A1H1W562</accession>
<feature type="transmembrane region" description="Helical" evidence="1">
    <location>
        <begin position="106"/>
        <end position="130"/>
    </location>
</feature>
<feature type="transmembrane region" description="Helical" evidence="1">
    <location>
        <begin position="27"/>
        <end position="44"/>
    </location>
</feature>
<reference evidence="2 3" key="1">
    <citation type="submission" date="2016-10" db="EMBL/GenBank/DDBJ databases">
        <authorList>
            <person name="de Groot N.N."/>
        </authorList>
    </citation>
    <scope>NUCLEOTIDE SEQUENCE [LARGE SCALE GENOMIC DNA]</scope>
    <source>
        <strain evidence="2 3">DSM 21741</strain>
    </source>
</reference>
<evidence type="ECO:0000313" key="2">
    <source>
        <dbReference type="EMBL" id="SDS91840.1"/>
    </source>
</evidence>
<feature type="transmembrane region" description="Helical" evidence="1">
    <location>
        <begin position="50"/>
        <end position="71"/>
    </location>
</feature>
<keyword evidence="1" id="KW-0472">Membrane</keyword>
<dbReference type="STRING" id="546871.SAMN04488543_2641"/>
<sequence>MTSTSTASLTSTAALDRSWVLGTVGRLLAFVLAEVAVLLGTRAASLPDPAVGAGLLLVVLGLGAAAVWAAADGHQTGRSAPVLARWAVVALVSGLVLALWDAGTGLSGLAGVTGVVVLGSATLGCLAGVLTARRPRLGQGGVS</sequence>
<keyword evidence="3" id="KW-1185">Reference proteome</keyword>
<keyword evidence="1" id="KW-1133">Transmembrane helix</keyword>
<protein>
    <submittedName>
        <fullName evidence="2">Uncharacterized protein</fullName>
    </submittedName>
</protein>
<dbReference type="EMBL" id="LT629749">
    <property type="protein sequence ID" value="SDS91840.1"/>
    <property type="molecule type" value="Genomic_DNA"/>
</dbReference>
<gene>
    <name evidence="2" type="ORF">SAMN04488543_2641</name>
</gene>
<dbReference type="RefSeq" id="WP_091413360.1">
    <property type="nucleotide sequence ID" value="NZ_LT629749.1"/>
</dbReference>
<dbReference type="AlphaFoldDB" id="A0A1H1W562"/>
<evidence type="ECO:0000256" key="1">
    <source>
        <dbReference type="SAM" id="Phobius"/>
    </source>
</evidence>
<keyword evidence="1" id="KW-0812">Transmembrane</keyword>